<feature type="compositionally biased region" description="Basic and acidic residues" evidence="1">
    <location>
        <begin position="14"/>
        <end position="23"/>
    </location>
</feature>
<name>A0ABQ3EMI2_9HYPH</name>
<accession>A0ABQ3EMI2</accession>
<evidence type="ECO:0000256" key="1">
    <source>
        <dbReference type="SAM" id="MobiDB-lite"/>
    </source>
</evidence>
<gene>
    <name evidence="2" type="ORF">GCM10007094_40550</name>
</gene>
<reference evidence="3" key="1">
    <citation type="journal article" date="2019" name="Int. J. Syst. Evol. Microbiol.">
        <title>The Global Catalogue of Microorganisms (GCM) 10K type strain sequencing project: providing services to taxonomists for standard genome sequencing and annotation.</title>
        <authorList>
            <consortium name="The Broad Institute Genomics Platform"/>
            <consortium name="The Broad Institute Genome Sequencing Center for Infectious Disease"/>
            <person name="Wu L."/>
            <person name="Ma J."/>
        </authorList>
    </citation>
    <scope>NUCLEOTIDE SEQUENCE [LARGE SCALE GENOMIC DNA]</scope>
    <source>
        <strain evidence="3">KCTC 12861</strain>
    </source>
</reference>
<dbReference type="Proteomes" id="UP000637980">
    <property type="component" value="Unassembled WGS sequence"/>
</dbReference>
<feature type="region of interest" description="Disordered" evidence="1">
    <location>
        <begin position="1"/>
        <end position="35"/>
    </location>
</feature>
<keyword evidence="3" id="KW-1185">Reference proteome</keyword>
<organism evidence="2 3">
    <name type="scientific">Pseudovibrio japonicus</name>
    <dbReference type="NCBI Taxonomy" id="366534"/>
    <lineage>
        <taxon>Bacteria</taxon>
        <taxon>Pseudomonadati</taxon>
        <taxon>Pseudomonadota</taxon>
        <taxon>Alphaproteobacteria</taxon>
        <taxon>Hyphomicrobiales</taxon>
        <taxon>Stappiaceae</taxon>
        <taxon>Pseudovibrio</taxon>
    </lineage>
</organism>
<evidence type="ECO:0000313" key="3">
    <source>
        <dbReference type="Proteomes" id="UP000637980"/>
    </source>
</evidence>
<protein>
    <submittedName>
        <fullName evidence="2">Uncharacterized protein</fullName>
    </submittedName>
</protein>
<dbReference type="EMBL" id="BMXE01000009">
    <property type="protein sequence ID" value="GHB47051.1"/>
    <property type="molecule type" value="Genomic_DNA"/>
</dbReference>
<sequence>MSYDPLVSHLPRKLLGEPKRSLPEDGGGTPNGRNLAMRLPQTWRHRWIEMPYSESDLASVKPTLALFGQAPLGARNLQT</sequence>
<comment type="caution">
    <text evidence="2">The sequence shown here is derived from an EMBL/GenBank/DDBJ whole genome shotgun (WGS) entry which is preliminary data.</text>
</comment>
<evidence type="ECO:0000313" key="2">
    <source>
        <dbReference type="EMBL" id="GHB47051.1"/>
    </source>
</evidence>
<proteinExistence type="predicted"/>